<reference evidence="1 2" key="1">
    <citation type="submission" date="2013-08" db="EMBL/GenBank/DDBJ databases">
        <authorList>
            <person name="Durkin A.S."/>
            <person name="Haft D.R."/>
            <person name="McCorrison J."/>
            <person name="Torralba M."/>
            <person name="Gillis M."/>
            <person name="Haft D.H."/>
            <person name="Methe B."/>
            <person name="Sutton G."/>
            <person name="Nelson K.E."/>
        </authorList>
    </citation>
    <scope>NUCLEOTIDE SEQUENCE [LARGE SCALE GENOMIC DNA]</scope>
    <source>
        <strain evidence="1 2">VPI DR56BR1116</strain>
    </source>
</reference>
<protein>
    <submittedName>
        <fullName evidence="1">Oxaloacetate decarboxylase, gamma chain</fullName>
    </submittedName>
</protein>
<gene>
    <name evidence="1" type="ORF">HMPREF1325_0762</name>
</gene>
<dbReference type="PATRIC" id="fig|1125725.3.peg.515"/>
<evidence type="ECO:0000313" key="1">
    <source>
        <dbReference type="EMBL" id="ERF61479.1"/>
    </source>
</evidence>
<dbReference type="Proteomes" id="UP000016412">
    <property type="component" value="Unassembled WGS sequence"/>
</dbReference>
<organism evidence="1 2">
    <name type="scientific">Treponema socranskii subsp. socranskii VPI DR56BR1116 = ATCC 35536</name>
    <dbReference type="NCBI Taxonomy" id="1125725"/>
    <lineage>
        <taxon>Bacteria</taxon>
        <taxon>Pseudomonadati</taxon>
        <taxon>Spirochaetota</taxon>
        <taxon>Spirochaetia</taxon>
        <taxon>Spirochaetales</taxon>
        <taxon>Treponemataceae</taxon>
        <taxon>Treponema</taxon>
    </lineage>
</organism>
<dbReference type="EMBL" id="AUZJ01000012">
    <property type="protein sequence ID" value="ERF61479.1"/>
    <property type="molecule type" value="Genomic_DNA"/>
</dbReference>
<dbReference type="AlphaFoldDB" id="U1GY51"/>
<evidence type="ECO:0000313" key="2">
    <source>
        <dbReference type="Proteomes" id="UP000016412"/>
    </source>
</evidence>
<sequence length="46" mass="5032">MYLLHVVLRALKLDNEEKKETVQSPAPALARHDDAIIAAIAAAVHK</sequence>
<comment type="caution">
    <text evidence="1">The sequence shown here is derived from an EMBL/GenBank/DDBJ whole genome shotgun (WGS) entry which is preliminary data.</text>
</comment>
<proteinExistence type="predicted"/>
<name>U1GY51_TRESO</name>
<dbReference type="STRING" id="1125725.HMPREF1325_0762"/>
<accession>U1GY51</accession>